<keyword evidence="1" id="KW-0472">Membrane</keyword>
<dbReference type="Pfam" id="PF26604">
    <property type="entry name" value="CBU_0592"/>
    <property type="match status" value="1"/>
</dbReference>
<gene>
    <name evidence="3" type="ORF">Acor_59050</name>
</gene>
<keyword evidence="1" id="KW-1133">Transmembrane helix</keyword>
<proteinExistence type="predicted"/>
<evidence type="ECO:0000256" key="1">
    <source>
        <dbReference type="SAM" id="Phobius"/>
    </source>
</evidence>
<feature type="transmembrane region" description="Helical" evidence="1">
    <location>
        <begin position="59"/>
        <end position="78"/>
    </location>
</feature>
<dbReference type="EMBL" id="BLAD01000073">
    <property type="protein sequence ID" value="GES03839.1"/>
    <property type="molecule type" value="Genomic_DNA"/>
</dbReference>
<keyword evidence="1" id="KW-0812">Transmembrane</keyword>
<dbReference type="InterPro" id="IPR058058">
    <property type="entry name" value="CBU_0592-like"/>
</dbReference>
<name>A0A5M3W6B2_9ACTN</name>
<dbReference type="AlphaFoldDB" id="A0A5M3W6B2"/>
<feature type="domain" description="CBU-0592-like" evidence="2">
    <location>
        <begin position="6"/>
        <end position="80"/>
    </location>
</feature>
<feature type="transmembrane region" description="Helical" evidence="1">
    <location>
        <begin position="33"/>
        <end position="53"/>
    </location>
</feature>
<comment type="caution">
    <text evidence="3">The sequence shown here is derived from an EMBL/GenBank/DDBJ whole genome shotgun (WGS) entry which is preliminary data.</text>
</comment>
<organism evidence="3 4">
    <name type="scientific">Acrocarpospora corrugata</name>
    <dbReference type="NCBI Taxonomy" id="35763"/>
    <lineage>
        <taxon>Bacteria</taxon>
        <taxon>Bacillati</taxon>
        <taxon>Actinomycetota</taxon>
        <taxon>Actinomycetes</taxon>
        <taxon>Streptosporangiales</taxon>
        <taxon>Streptosporangiaceae</taxon>
        <taxon>Acrocarpospora</taxon>
    </lineage>
</organism>
<evidence type="ECO:0000259" key="2">
    <source>
        <dbReference type="Pfam" id="PF26604"/>
    </source>
</evidence>
<dbReference type="RefSeq" id="WP_155339972.1">
    <property type="nucleotide sequence ID" value="NZ_BAAABN010000042.1"/>
</dbReference>
<dbReference type="Proteomes" id="UP000334990">
    <property type="component" value="Unassembled WGS sequence"/>
</dbReference>
<sequence length="89" mass="9162">MSTFITILGTIGAVALLIAYGLVSSARLSGNGFAYQAINMVGALTLAINSAYHGAWPSAILNIVWTAIGVFAIGKFVAKRATSRTAEGT</sequence>
<protein>
    <recommendedName>
        <fullName evidence="2">CBU-0592-like domain-containing protein</fullName>
    </recommendedName>
</protein>
<keyword evidence="4" id="KW-1185">Reference proteome</keyword>
<evidence type="ECO:0000313" key="4">
    <source>
        <dbReference type="Proteomes" id="UP000334990"/>
    </source>
</evidence>
<reference evidence="3 4" key="1">
    <citation type="submission" date="2019-10" db="EMBL/GenBank/DDBJ databases">
        <title>Whole genome shotgun sequence of Acrocarpospora corrugata NBRC 13972.</title>
        <authorList>
            <person name="Ichikawa N."/>
            <person name="Kimura A."/>
            <person name="Kitahashi Y."/>
            <person name="Komaki H."/>
            <person name="Oguchi A."/>
        </authorList>
    </citation>
    <scope>NUCLEOTIDE SEQUENCE [LARGE SCALE GENOMIC DNA]</scope>
    <source>
        <strain evidence="3 4">NBRC 13972</strain>
    </source>
</reference>
<accession>A0A5M3W6B2</accession>
<evidence type="ECO:0000313" key="3">
    <source>
        <dbReference type="EMBL" id="GES03839.1"/>
    </source>
</evidence>
<dbReference type="NCBIfam" id="NF047864">
    <property type="entry name" value="CBU_0592_membra"/>
    <property type="match status" value="1"/>
</dbReference>
<dbReference type="OrthoDB" id="3256397at2"/>
<feature type="transmembrane region" description="Helical" evidence="1">
    <location>
        <begin position="6"/>
        <end position="26"/>
    </location>
</feature>